<reference evidence="2" key="1">
    <citation type="submission" date="2023-04" db="EMBL/GenBank/DDBJ databases">
        <authorList>
            <consortium name="ELIXIR-Norway"/>
        </authorList>
    </citation>
    <scope>NUCLEOTIDE SEQUENCE [LARGE SCALE GENOMIC DNA]</scope>
</reference>
<dbReference type="EMBL" id="OX459939">
    <property type="protein sequence ID" value="CAI9170083.1"/>
    <property type="molecule type" value="Genomic_DNA"/>
</dbReference>
<gene>
    <name evidence="2" type="ORF">MRATA1EN1_LOCUS19045</name>
</gene>
<sequence>MLVTVFGNQVVGNTGQSPMLQCQPWPEKQNLHLSLNMLNFKPLEMMQKRFFSEPVSCEEKHPSRERTTRPSPRKGPSAAETRTPFSPWSGRSVFITARL</sequence>
<feature type="compositionally biased region" description="Basic and acidic residues" evidence="1">
    <location>
        <begin position="53"/>
        <end position="68"/>
    </location>
</feature>
<dbReference type="Proteomes" id="UP001176941">
    <property type="component" value="Chromosome 3"/>
</dbReference>
<name>A0ABN8Z986_RANTA</name>
<protein>
    <submittedName>
        <fullName evidence="2">Uncharacterized protein</fullName>
    </submittedName>
</protein>
<feature type="region of interest" description="Disordered" evidence="1">
    <location>
        <begin position="53"/>
        <end position="88"/>
    </location>
</feature>
<evidence type="ECO:0000313" key="2">
    <source>
        <dbReference type="EMBL" id="CAI9170083.1"/>
    </source>
</evidence>
<evidence type="ECO:0000313" key="3">
    <source>
        <dbReference type="Proteomes" id="UP001176941"/>
    </source>
</evidence>
<evidence type="ECO:0000256" key="1">
    <source>
        <dbReference type="SAM" id="MobiDB-lite"/>
    </source>
</evidence>
<organism evidence="2 3">
    <name type="scientific">Rangifer tarandus platyrhynchus</name>
    <name type="common">Svalbard reindeer</name>
    <dbReference type="NCBI Taxonomy" id="3082113"/>
    <lineage>
        <taxon>Eukaryota</taxon>
        <taxon>Metazoa</taxon>
        <taxon>Chordata</taxon>
        <taxon>Craniata</taxon>
        <taxon>Vertebrata</taxon>
        <taxon>Euteleostomi</taxon>
        <taxon>Mammalia</taxon>
        <taxon>Eutheria</taxon>
        <taxon>Laurasiatheria</taxon>
        <taxon>Artiodactyla</taxon>
        <taxon>Ruminantia</taxon>
        <taxon>Pecora</taxon>
        <taxon>Cervidae</taxon>
        <taxon>Odocoileinae</taxon>
        <taxon>Rangifer</taxon>
    </lineage>
</organism>
<proteinExistence type="predicted"/>
<accession>A0ABN8Z986</accession>
<keyword evidence="3" id="KW-1185">Reference proteome</keyword>